<protein>
    <recommendedName>
        <fullName evidence="1">AB hydrolase-1 domain-containing protein</fullName>
    </recommendedName>
</protein>
<dbReference type="InterPro" id="IPR027417">
    <property type="entry name" value="P-loop_NTPase"/>
</dbReference>
<dbReference type="Gene3D" id="1.25.40.10">
    <property type="entry name" value="Tetratricopeptide repeat domain"/>
    <property type="match status" value="1"/>
</dbReference>
<sequence>MLPSVVPNSRIMVYNYDSRWHADAPRTRLQICGEELVHNLHAFRKRQRDRPVVFIGHSLGGLVIQHALLFADREEEFRYLPRRTNGFVALGSPFRGTKMHGIAKFAAKSMYLAGSYHGLLETLSYDNEILRDKLQEFCRLRDSMSFLTCCFFEAYETDYGARFGLRGLIRRMVQESACITGWERAQLQTDHMKLNKFSGPRDRSFLSVSAKVLTMCSKSQNVVEHQTKTVVEHQTEPAKGHWMVPFERNEAFVGREEVLRFLFDRIPPGANGDACQRTAVEGLGGVGKTQIALEAAFRLRHTHPSCSVFWVPTIDATTFEKAYHKIGRLLGVSGIDEAQANVKALVKSALSQVDAGQWLLIIDNADDPMLMSGPKGLSTYFPSSMNGSLLLTTRTREVAVRLDIHTAGIVSTTKMSRGEATQMIEARLTDCQIQDTASTTGLLDLLADLPLAIKQASTFMHMTGMTTARYLEHFRSSDTISVNLLSQDFEDRGRYDTVKNPVATTWLISFEHISRDCPKAGEYLRFMCFLAERDIPLSLLPLANDEIEAEKALGALAAYGFITRRKDGLSIDMHRLVRLAMRNWLLKEGQEQQEYTGVIQRVQELFPFPVHENREVWVKYIAHAQSALESEVECGADEATVVLLSKVGIGFFGLGSYQYAGPLFQRSVELSENVFGKENMSTLSCMSNLAVNLDSQGQYGEAAKVKKETLELMEKVLGKEHPDILASIGNLAQTLAGQGNYIEAAKIQRETLELREKVLGKEHPSTLASMRNLAQNLVGQGKYREAAKIQKETLELMEKVLGKEHPHTLAANRNLEYLLTRIGHEEERMELVNGL</sequence>
<dbReference type="EMBL" id="JAGMUU010000021">
    <property type="protein sequence ID" value="KAH7129455.1"/>
    <property type="molecule type" value="Genomic_DNA"/>
</dbReference>
<dbReference type="Gene3D" id="3.40.50.300">
    <property type="entry name" value="P-loop containing nucleotide triphosphate hydrolases"/>
    <property type="match status" value="1"/>
</dbReference>
<accession>A0A9P9ISE1</accession>
<dbReference type="Proteomes" id="UP000717696">
    <property type="component" value="Unassembled WGS sequence"/>
</dbReference>
<dbReference type="PANTHER" id="PTHR46082:SF6">
    <property type="entry name" value="AAA+ ATPASE DOMAIN-CONTAINING PROTEIN-RELATED"/>
    <property type="match status" value="1"/>
</dbReference>
<dbReference type="OrthoDB" id="626167at2759"/>
<name>A0A9P9ISE1_9HYPO</name>
<evidence type="ECO:0000259" key="1">
    <source>
        <dbReference type="Pfam" id="PF12697"/>
    </source>
</evidence>
<dbReference type="Pfam" id="PF13424">
    <property type="entry name" value="TPR_12"/>
    <property type="match status" value="2"/>
</dbReference>
<reference evidence="2" key="1">
    <citation type="journal article" date="2021" name="Nat. Commun.">
        <title>Genetic determinants of endophytism in the Arabidopsis root mycobiome.</title>
        <authorList>
            <person name="Mesny F."/>
            <person name="Miyauchi S."/>
            <person name="Thiergart T."/>
            <person name="Pickel B."/>
            <person name="Atanasova L."/>
            <person name="Karlsson M."/>
            <person name="Huettel B."/>
            <person name="Barry K.W."/>
            <person name="Haridas S."/>
            <person name="Chen C."/>
            <person name="Bauer D."/>
            <person name="Andreopoulos W."/>
            <person name="Pangilinan J."/>
            <person name="LaButti K."/>
            <person name="Riley R."/>
            <person name="Lipzen A."/>
            <person name="Clum A."/>
            <person name="Drula E."/>
            <person name="Henrissat B."/>
            <person name="Kohler A."/>
            <person name="Grigoriev I.V."/>
            <person name="Martin F.M."/>
            <person name="Hacquard S."/>
        </authorList>
    </citation>
    <scope>NUCLEOTIDE SEQUENCE</scope>
    <source>
        <strain evidence="2">MPI-CAGE-AT-0021</strain>
    </source>
</reference>
<dbReference type="InterPro" id="IPR011990">
    <property type="entry name" value="TPR-like_helical_dom_sf"/>
</dbReference>
<dbReference type="PANTHER" id="PTHR46082">
    <property type="entry name" value="ATP/GTP-BINDING PROTEIN-RELATED"/>
    <property type="match status" value="1"/>
</dbReference>
<dbReference type="SUPFAM" id="SSF52540">
    <property type="entry name" value="P-loop containing nucleoside triphosphate hydrolases"/>
    <property type="match status" value="1"/>
</dbReference>
<dbReference type="SUPFAM" id="SSF48452">
    <property type="entry name" value="TPR-like"/>
    <property type="match status" value="1"/>
</dbReference>
<proteinExistence type="predicted"/>
<dbReference type="Pfam" id="PF12697">
    <property type="entry name" value="Abhydrolase_6"/>
    <property type="match status" value="1"/>
</dbReference>
<organism evidence="2 3">
    <name type="scientific">Dactylonectria estremocensis</name>
    <dbReference type="NCBI Taxonomy" id="1079267"/>
    <lineage>
        <taxon>Eukaryota</taxon>
        <taxon>Fungi</taxon>
        <taxon>Dikarya</taxon>
        <taxon>Ascomycota</taxon>
        <taxon>Pezizomycotina</taxon>
        <taxon>Sordariomycetes</taxon>
        <taxon>Hypocreomycetidae</taxon>
        <taxon>Hypocreales</taxon>
        <taxon>Nectriaceae</taxon>
        <taxon>Dactylonectria</taxon>
    </lineage>
</organism>
<evidence type="ECO:0000313" key="3">
    <source>
        <dbReference type="Proteomes" id="UP000717696"/>
    </source>
</evidence>
<comment type="caution">
    <text evidence="2">The sequence shown here is derived from an EMBL/GenBank/DDBJ whole genome shotgun (WGS) entry which is preliminary data.</text>
</comment>
<dbReference type="Gene3D" id="3.40.50.1820">
    <property type="entry name" value="alpha/beta hydrolase"/>
    <property type="match status" value="1"/>
</dbReference>
<dbReference type="InterPro" id="IPR000073">
    <property type="entry name" value="AB_hydrolase_1"/>
</dbReference>
<dbReference type="AlphaFoldDB" id="A0A9P9ISE1"/>
<evidence type="ECO:0000313" key="2">
    <source>
        <dbReference type="EMBL" id="KAH7129455.1"/>
    </source>
</evidence>
<gene>
    <name evidence="2" type="ORF">B0J13DRAFT_452805</name>
</gene>
<feature type="domain" description="AB hydrolase-1" evidence="1">
    <location>
        <begin position="13"/>
        <end position="253"/>
    </location>
</feature>
<dbReference type="InterPro" id="IPR029058">
    <property type="entry name" value="AB_hydrolase_fold"/>
</dbReference>
<keyword evidence="3" id="KW-1185">Reference proteome</keyword>
<dbReference type="InterPro" id="IPR053137">
    <property type="entry name" value="NLR-like"/>
</dbReference>
<dbReference type="SUPFAM" id="SSF53474">
    <property type="entry name" value="alpha/beta-Hydrolases"/>
    <property type="match status" value="1"/>
</dbReference>